<dbReference type="PANTHER" id="PTHR42733:SF12">
    <property type="entry name" value="PROTEINASE"/>
    <property type="match status" value="1"/>
</dbReference>
<dbReference type="EMBL" id="JACCFP010000001">
    <property type="protein sequence ID" value="NYJ00600.1"/>
    <property type="molecule type" value="Genomic_DNA"/>
</dbReference>
<dbReference type="Proteomes" id="UP000530424">
    <property type="component" value="Unassembled WGS sequence"/>
</dbReference>
<name>A0A853BXE7_9ACTN</name>
<evidence type="ECO:0000259" key="2">
    <source>
        <dbReference type="Pfam" id="PF01965"/>
    </source>
</evidence>
<dbReference type="SUPFAM" id="SSF52317">
    <property type="entry name" value="Class I glutamine amidotransferase-like"/>
    <property type="match status" value="1"/>
</dbReference>
<dbReference type="GO" id="GO:0006508">
    <property type="term" value="P:proteolysis"/>
    <property type="evidence" value="ECO:0007669"/>
    <property type="project" value="UniProtKB-KW"/>
</dbReference>
<keyword evidence="4" id="KW-1185">Reference proteome</keyword>
<dbReference type="RefSeq" id="WP_179667165.1">
    <property type="nucleotide sequence ID" value="NZ_JACCFP010000001.1"/>
</dbReference>
<dbReference type="CDD" id="cd03134">
    <property type="entry name" value="GATase1_PfpI_like"/>
    <property type="match status" value="1"/>
</dbReference>
<keyword evidence="3" id="KW-0645">Protease</keyword>
<dbReference type="GO" id="GO:0008233">
    <property type="term" value="F:peptidase activity"/>
    <property type="evidence" value="ECO:0007669"/>
    <property type="project" value="UniProtKB-KW"/>
</dbReference>
<gene>
    <name evidence="3" type="ORF">HNR19_001298</name>
</gene>
<accession>A0A853BXE7</accession>
<dbReference type="Pfam" id="PF01965">
    <property type="entry name" value="DJ-1_PfpI"/>
    <property type="match status" value="1"/>
</dbReference>
<feature type="domain" description="DJ-1/PfpI" evidence="2">
    <location>
        <begin position="7"/>
        <end position="173"/>
    </location>
</feature>
<keyword evidence="3" id="KW-0326">Glycosidase</keyword>
<organism evidence="3 4">
    <name type="scientific">Nocardioides thalensis</name>
    <dbReference type="NCBI Taxonomy" id="1914755"/>
    <lineage>
        <taxon>Bacteria</taxon>
        <taxon>Bacillati</taxon>
        <taxon>Actinomycetota</taxon>
        <taxon>Actinomycetes</taxon>
        <taxon>Propionibacteriales</taxon>
        <taxon>Nocardioidaceae</taxon>
        <taxon>Nocardioides</taxon>
    </lineage>
</organism>
<dbReference type="PROSITE" id="PS51276">
    <property type="entry name" value="PEPTIDASE_C56_PFPI"/>
    <property type="match status" value="1"/>
</dbReference>
<evidence type="ECO:0000313" key="3">
    <source>
        <dbReference type="EMBL" id="NYJ00600.1"/>
    </source>
</evidence>
<dbReference type="PANTHER" id="PTHR42733">
    <property type="entry name" value="DJ-1 PROTEIN"/>
    <property type="match status" value="1"/>
</dbReference>
<protein>
    <submittedName>
        <fullName evidence="3">Protease I</fullName>
        <ecNumber evidence="3">3.2.-.-</ecNumber>
    </submittedName>
</protein>
<evidence type="ECO:0000256" key="1">
    <source>
        <dbReference type="ARBA" id="ARBA00008542"/>
    </source>
</evidence>
<dbReference type="Gene3D" id="3.40.50.880">
    <property type="match status" value="1"/>
</dbReference>
<dbReference type="InterPro" id="IPR029062">
    <property type="entry name" value="Class_I_gatase-like"/>
</dbReference>
<dbReference type="NCBIfam" id="TIGR01382">
    <property type="entry name" value="PfpI"/>
    <property type="match status" value="1"/>
</dbReference>
<reference evidence="3 4" key="1">
    <citation type="submission" date="2020-07" db="EMBL/GenBank/DDBJ databases">
        <title>Sequencing the genomes of 1000 actinobacteria strains.</title>
        <authorList>
            <person name="Klenk H.-P."/>
        </authorList>
    </citation>
    <scope>NUCLEOTIDE SEQUENCE [LARGE SCALE GENOMIC DNA]</scope>
    <source>
        <strain evidence="3 4">DSM 103833</strain>
    </source>
</reference>
<dbReference type="AlphaFoldDB" id="A0A853BXE7"/>
<keyword evidence="3" id="KW-0378">Hydrolase</keyword>
<dbReference type="GO" id="GO:0016798">
    <property type="term" value="F:hydrolase activity, acting on glycosyl bonds"/>
    <property type="evidence" value="ECO:0007669"/>
    <property type="project" value="UniProtKB-KW"/>
</dbReference>
<comment type="similarity">
    <text evidence="1">Belongs to the peptidase C56 family.</text>
</comment>
<comment type="caution">
    <text evidence="3">The sequence shown here is derived from an EMBL/GenBank/DDBJ whole genome shotgun (WGS) entry which is preliminary data.</text>
</comment>
<proteinExistence type="inferred from homology"/>
<dbReference type="InterPro" id="IPR002818">
    <property type="entry name" value="DJ-1/PfpI"/>
</dbReference>
<evidence type="ECO:0000313" key="4">
    <source>
        <dbReference type="Proteomes" id="UP000530424"/>
    </source>
</evidence>
<sequence>MTHLTGKRVAIIATDYFEEPELVGPRDMLREGGAEVRVYSADGEPIQAAEGDVNPTQKVEVDGSFADIDVDRLDALIVPGGTVNADHLRMNDKAQTIVRKVAAERKPVAAICHGPWLLVSAGVVEGRRVTSWASLADDLRNAGASWVDEEVVVDDFLITSRKPDDVPAFVQAVERALQAARV</sequence>
<dbReference type="InterPro" id="IPR006286">
    <property type="entry name" value="C56_PfpI-like"/>
</dbReference>
<dbReference type="EC" id="3.2.-.-" evidence="3"/>